<proteinExistence type="predicted"/>
<evidence type="ECO:0000313" key="2">
    <source>
        <dbReference type="Proteomes" id="UP000006693"/>
    </source>
</evidence>
<dbReference type="HOGENOM" id="CLU_3005309_0_0_4"/>
<accession>A0A0H2WGC6</accession>
<dbReference type="AlphaFoldDB" id="A0A0H2WGC6"/>
<name>A0A0H2WGC6_BURMA</name>
<sequence length="56" mass="6304">MRFKLILFIVCAFPCRVRRAVRAAAPAANDRCRYLRHAGLQLEWKRNGGGCATRAA</sequence>
<dbReference type="Proteomes" id="UP000006693">
    <property type="component" value="Chromosome 1"/>
</dbReference>
<protein>
    <submittedName>
        <fullName evidence="1">Uncharacterized protein</fullName>
    </submittedName>
</protein>
<dbReference type="KEGG" id="bma:BMA3185"/>
<gene>
    <name evidence="1" type="ordered locus">BMA3185</name>
</gene>
<reference evidence="1 2" key="1">
    <citation type="journal article" date="2004" name="Proc. Natl. Acad. Sci. U.S.A.">
        <title>Structural flexibility in the Burkholderia mallei genome.</title>
        <authorList>
            <person name="Nierman W.C."/>
            <person name="DeShazer D."/>
            <person name="Kim H.S."/>
            <person name="Tettelin H."/>
            <person name="Nelson K.E."/>
            <person name="Feldblyum T."/>
            <person name="Ulrich R.L."/>
            <person name="Ronning C.M."/>
            <person name="Brinkac L.M."/>
            <person name="Daugherty S.C."/>
            <person name="Davidsen T.D."/>
            <person name="Deboy R.T."/>
            <person name="Dimitrov G."/>
            <person name="Dodson R.J."/>
            <person name="Durkin A.S."/>
            <person name="Gwinn M.L."/>
            <person name="Haft D.H."/>
            <person name="Khouri H."/>
            <person name="Kolonay J.F."/>
            <person name="Madupu R."/>
            <person name="Mohammoud Y."/>
            <person name="Nelson W.C."/>
            <person name="Radune D."/>
            <person name="Romero C.M."/>
            <person name="Sarria S."/>
            <person name="Selengut J."/>
            <person name="Shamblin C."/>
            <person name="Sullivan S.A."/>
            <person name="White O."/>
            <person name="Yu Y."/>
            <person name="Zafar N."/>
            <person name="Zhou L."/>
            <person name="Fraser C.M."/>
        </authorList>
    </citation>
    <scope>NUCLEOTIDE SEQUENCE [LARGE SCALE GENOMIC DNA]</scope>
    <source>
        <strain evidence="1 2">ATCC 23344</strain>
    </source>
</reference>
<organism evidence="1 2">
    <name type="scientific">Burkholderia mallei (strain ATCC 23344)</name>
    <dbReference type="NCBI Taxonomy" id="243160"/>
    <lineage>
        <taxon>Bacteria</taxon>
        <taxon>Pseudomonadati</taxon>
        <taxon>Pseudomonadota</taxon>
        <taxon>Betaproteobacteria</taxon>
        <taxon>Burkholderiales</taxon>
        <taxon>Burkholderiaceae</taxon>
        <taxon>Burkholderia</taxon>
        <taxon>pseudomallei group</taxon>
    </lineage>
</organism>
<dbReference type="EMBL" id="CP000010">
    <property type="protein sequence ID" value="AAU48522.1"/>
    <property type="molecule type" value="Genomic_DNA"/>
</dbReference>
<keyword evidence="2" id="KW-1185">Reference proteome</keyword>
<evidence type="ECO:0000313" key="1">
    <source>
        <dbReference type="EMBL" id="AAU48522.1"/>
    </source>
</evidence>